<dbReference type="RefSeq" id="WP_090365304.1">
    <property type="nucleotide sequence ID" value="NZ_FNEM01000008.1"/>
</dbReference>
<accession>A0A1G8TRN8</accession>
<feature type="transmembrane region" description="Helical" evidence="1">
    <location>
        <begin position="207"/>
        <end position="230"/>
    </location>
</feature>
<name>A0A1G8TRN8_9GAMM</name>
<dbReference type="EMBL" id="FNEM01000008">
    <property type="protein sequence ID" value="SDJ44107.1"/>
    <property type="molecule type" value="Genomic_DNA"/>
</dbReference>
<proteinExistence type="predicted"/>
<reference evidence="3" key="1">
    <citation type="submission" date="2016-10" db="EMBL/GenBank/DDBJ databases">
        <authorList>
            <person name="Varghese N."/>
            <person name="Submissions S."/>
        </authorList>
    </citation>
    <scope>NUCLEOTIDE SEQUENCE [LARGE SCALE GENOMIC DNA]</scope>
    <source>
        <strain evidence="3">DSM 23317</strain>
    </source>
</reference>
<keyword evidence="1" id="KW-0472">Membrane</keyword>
<keyword evidence="3" id="KW-1185">Reference proteome</keyword>
<feature type="transmembrane region" description="Helical" evidence="1">
    <location>
        <begin position="13"/>
        <end position="34"/>
    </location>
</feature>
<evidence type="ECO:0000313" key="2">
    <source>
        <dbReference type="EMBL" id="SDJ44107.1"/>
    </source>
</evidence>
<sequence length="247" mass="27696">MTLLKPLRKTHKILSYFVFVQVTLWLLGGAYFALMPFQSVVKGGDQVRKPAPLTSMTQLSDALKGTSSNTDVSQLRLLDSAQGPLLRIDAPSGPQWFNLGQGQPATQVSANQVARFAERLYIGTGQLAPPHRLQSVPDQLGGLVQELKHAGPVWMVVANDPVQTRLYFDGQYGHYLTSRNQAWVWFDALWRLHVMDYDDGEDFNNPLLILFSITALLFALSGCALAVHSLKQSLVRRWRRLSRRIPL</sequence>
<evidence type="ECO:0000313" key="3">
    <source>
        <dbReference type="Proteomes" id="UP000199527"/>
    </source>
</evidence>
<protein>
    <recommendedName>
        <fullName evidence="4">PepSY-associated TM region</fullName>
    </recommendedName>
</protein>
<evidence type="ECO:0008006" key="4">
    <source>
        <dbReference type="Google" id="ProtNLM"/>
    </source>
</evidence>
<organism evidence="2 3">
    <name type="scientific">Ferrimonas sediminum</name>
    <dbReference type="NCBI Taxonomy" id="718193"/>
    <lineage>
        <taxon>Bacteria</taxon>
        <taxon>Pseudomonadati</taxon>
        <taxon>Pseudomonadota</taxon>
        <taxon>Gammaproteobacteria</taxon>
        <taxon>Alteromonadales</taxon>
        <taxon>Ferrimonadaceae</taxon>
        <taxon>Ferrimonas</taxon>
    </lineage>
</organism>
<keyword evidence="1" id="KW-0812">Transmembrane</keyword>
<dbReference type="OrthoDB" id="9806195at2"/>
<dbReference type="AlphaFoldDB" id="A0A1G8TRN8"/>
<keyword evidence="1" id="KW-1133">Transmembrane helix</keyword>
<evidence type="ECO:0000256" key="1">
    <source>
        <dbReference type="SAM" id="Phobius"/>
    </source>
</evidence>
<gene>
    <name evidence="2" type="ORF">SAMN04488540_10863</name>
</gene>
<dbReference type="Proteomes" id="UP000199527">
    <property type="component" value="Unassembled WGS sequence"/>
</dbReference>